<dbReference type="Proteomes" id="UP000837857">
    <property type="component" value="Chromosome 16"/>
</dbReference>
<evidence type="ECO:0000313" key="2">
    <source>
        <dbReference type="Proteomes" id="UP000837857"/>
    </source>
</evidence>
<name>A0ABN8I3T2_9NEOP</name>
<protein>
    <submittedName>
        <fullName evidence="1">Uncharacterized protein</fullName>
    </submittedName>
</protein>
<dbReference type="EMBL" id="OW152828">
    <property type="protein sequence ID" value="CAH2044686.1"/>
    <property type="molecule type" value="Genomic_DNA"/>
</dbReference>
<proteinExistence type="predicted"/>
<gene>
    <name evidence="1" type="ORF">IPOD504_LOCUS4738</name>
</gene>
<evidence type="ECO:0000313" key="1">
    <source>
        <dbReference type="EMBL" id="CAH2044686.1"/>
    </source>
</evidence>
<accession>A0ABN8I3T2</accession>
<organism evidence="1 2">
    <name type="scientific">Iphiclides podalirius</name>
    <name type="common">scarce swallowtail</name>
    <dbReference type="NCBI Taxonomy" id="110791"/>
    <lineage>
        <taxon>Eukaryota</taxon>
        <taxon>Metazoa</taxon>
        <taxon>Ecdysozoa</taxon>
        <taxon>Arthropoda</taxon>
        <taxon>Hexapoda</taxon>
        <taxon>Insecta</taxon>
        <taxon>Pterygota</taxon>
        <taxon>Neoptera</taxon>
        <taxon>Endopterygota</taxon>
        <taxon>Lepidoptera</taxon>
        <taxon>Glossata</taxon>
        <taxon>Ditrysia</taxon>
        <taxon>Papilionoidea</taxon>
        <taxon>Papilionidae</taxon>
        <taxon>Papilioninae</taxon>
        <taxon>Iphiclides</taxon>
    </lineage>
</organism>
<keyword evidence="2" id="KW-1185">Reference proteome</keyword>
<feature type="non-terminal residue" evidence="1">
    <location>
        <position position="154"/>
    </location>
</feature>
<reference evidence="1" key="1">
    <citation type="submission" date="2022-03" db="EMBL/GenBank/DDBJ databases">
        <authorList>
            <person name="Martin H S."/>
        </authorList>
    </citation>
    <scope>NUCLEOTIDE SEQUENCE</scope>
</reference>
<sequence length="154" mass="16497">MNPSKVTERTRALTRVVQDAVLADPIAQDDAEGQMAVVGGAREQASALYGVNEGPGPSIRAKSAVTVFDGVPGPRLPMGHAESPCHDMSRAAKLHALRHPRTIESSRVGNSDTILSLPHIFKANYKLFLLLGLLGDGFGFIQRDRLSFNGPRGL</sequence>